<protein>
    <submittedName>
        <fullName evidence="2">MBL fold metallo-hydrolase</fullName>
    </submittedName>
</protein>
<organism evidence="2 3">
    <name type="scientific">Methanothermococcus okinawensis</name>
    <dbReference type="NCBI Taxonomy" id="155863"/>
    <lineage>
        <taxon>Archaea</taxon>
        <taxon>Methanobacteriati</taxon>
        <taxon>Methanobacteriota</taxon>
        <taxon>Methanomada group</taxon>
        <taxon>Methanococci</taxon>
        <taxon>Methanococcales</taxon>
        <taxon>Methanococcaceae</taxon>
        <taxon>Methanothermococcus</taxon>
    </lineage>
</organism>
<dbReference type="InterPro" id="IPR036866">
    <property type="entry name" value="RibonucZ/Hydroxyglut_hydro"/>
</dbReference>
<evidence type="ECO:0000259" key="1">
    <source>
        <dbReference type="SMART" id="SM00849"/>
    </source>
</evidence>
<comment type="caution">
    <text evidence="2">The sequence shown here is derived from an EMBL/GenBank/DDBJ whole genome shotgun (WGS) entry which is preliminary data.</text>
</comment>
<keyword evidence="2" id="KW-0378">Hydrolase</keyword>
<proteinExistence type="predicted"/>
<sequence length="272" mass="31446">MEIMVLIDNIANKPYIAQHGLSLIIKYNDKKILFDAGQDPFTLRKNLETIKERDNFDSIVISHGHYDHTDGLQYFINKRNKSSSDRENKYDIPIYIHPEAFVDRYSSDKRKYIGINKSLKKHLIKENLIFVENNPYFEGDMIISGKVERIFPYEEELFYMITRDNTYKIDPVNDDMFIIVDGVVITGCAHSGIINVMEYAKKINKNKKIRGVIGGFHLMSASKEYLDKVYNYLSKCDLELIMPLHCTGVNAMNLLSTLDGFIYGHVGKILIL</sequence>
<name>A0A832YWI3_9EURY</name>
<gene>
    <name evidence="2" type="ORF">EYG76_01940</name>
</gene>
<evidence type="ECO:0000313" key="2">
    <source>
        <dbReference type="EMBL" id="HIP17050.1"/>
    </source>
</evidence>
<dbReference type="CDD" id="cd07713">
    <property type="entry name" value="DHPS-like_MBL-fold"/>
    <property type="match status" value="1"/>
</dbReference>
<evidence type="ECO:0000313" key="3">
    <source>
        <dbReference type="Proteomes" id="UP000605144"/>
    </source>
</evidence>
<dbReference type="GO" id="GO:0016787">
    <property type="term" value="F:hydrolase activity"/>
    <property type="evidence" value="ECO:0007669"/>
    <property type="project" value="UniProtKB-KW"/>
</dbReference>
<dbReference type="PANTHER" id="PTHR13754:SF18">
    <property type="entry name" value="7,8-DIHYDROPTERIN-6-METHYL-4-(BETA-D-RIBOFURANOSYL)-AMINOBENZENE-5'-PHOSPHATE SYNTHASE"/>
    <property type="match status" value="1"/>
</dbReference>
<dbReference type="InterPro" id="IPR041712">
    <property type="entry name" value="DHPS-like_MBL-fold"/>
</dbReference>
<dbReference type="SMART" id="SM00849">
    <property type="entry name" value="Lactamase_B"/>
    <property type="match status" value="1"/>
</dbReference>
<dbReference type="AlphaFoldDB" id="A0A832YWI3"/>
<dbReference type="EMBL" id="DQSV01000040">
    <property type="protein sequence ID" value="HIP17050.1"/>
    <property type="molecule type" value="Genomic_DNA"/>
</dbReference>
<accession>A0A832YWI3</accession>
<dbReference type="InterPro" id="IPR052926">
    <property type="entry name" value="Metallo-beta-lactamase_dom"/>
</dbReference>
<dbReference type="SUPFAM" id="SSF56281">
    <property type="entry name" value="Metallo-hydrolase/oxidoreductase"/>
    <property type="match status" value="1"/>
</dbReference>
<feature type="domain" description="Metallo-beta-lactamase" evidence="1">
    <location>
        <begin position="19"/>
        <end position="245"/>
    </location>
</feature>
<dbReference type="Pfam" id="PF23023">
    <property type="entry name" value="Anti-Pycsar_Apyc1"/>
    <property type="match status" value="1"/>
</dbReference>
<dbReference type="Proteomes" id="UP000605144">
    <property type="component" value="Unassembled WGS sequence"/>
</dbReference>
<dbReference type="InterPro" id="IPR001279">
    <property type="entry name" value="Metallo-B-lactamas"/>
</dbReference>
<dbReference type="GO" id="GO:0016740">
    <property type="term" value="F:transferase activity"/>
    <property type="evidence" value="ECO:0007669"/>
    <property type="project" value="TreeGrafter"/>
</dbReference>
<reference evidence="2" key="1">
    <citation type="journal article" date="2020" name="ISME J.">
        <title>Gammaproteobacteria mediating utilization of methyl-, sulfur- and petroleum organic compounds in deep ocean hydrothermal plumes.</title>
        <authorList>
            <person name="Zhou Z."/>
            <person name="Liu Y."/>
            <person name="Pan J."/>
            <person name="Cron B.R."/>
            <person name="Toner B.M."/>
            <person name="Anantharaman K."/>
            <person name="Breier J.A."/>
            <person name="Dick G.J."/>
            <person name="Li M."/>
        </authorList>
    </citation>
    <scope>NUCLEOTIDE SEQUENCE</scope>
    <source>
        <strain evidence="2">SZUA-1385</strain>
    </source>
</reference>
<dbReference type="Gene3D" id="3.60.15.10">
    <property type="entry name" value="Ribonuclease Z/Hydroxyacylglutathione hydrolase-like"/>
    <property type="match status" value="1"/>
</dbReference>
<dbReference type="PANTHER" id="PTHR13754">
    <property type="entry name" value="METALLO-BETA-LACTAMASE SUPERFAMILY PROTEIN"/>
    <property type="match status" value="1"/>
</dbReference>